<dbReference type="Gene3D" id="1.10.260.40">
    <property type="entry name" value="lambda repressor-like DNA-binding domains"/>
    <property type="match status" value="1"/>
</dbReference>
<evidence type="ECO:0000256" key="3">
    <source>
        <dbReference type="ARBA" id="ARBA00023163"/>
    </source>
</evidence>
<dbReference type="CDD" id="cd01392">
    <property type="entry name" value="HTH_LacI"/>
    <property type="match status" value="1"/>
</dbReference>
<dbReference type="PROSITE" id="PS50932">
    <property type="entry name" value="HTH_LACI_2"/>
    <property type="match status" value="1"/>
</dbReference>
<dbReference type="AlphaFoldDB" id="A0A510V208"/>
<dbReference type="InterPro" id="IPR010982">
    <property type="entry name" value="Lambda_DNA-bd_dom_sf"/>
</dbReference>
<feature type="domain" description="HTH lacI-type" evidence="4">
    <location>
        <begin position="2"/>
        <end position="56"/>
    </location>
</feature>
<proteinExistence type="predicted"/>
<dbReference type="Proteomes" id="UP000321118">
    <property type="component" value="Unassembled WGS sequence"/>
</dbReference>
<evidence type="ECO:0000256" key="2">
    <source>
        <dbReference type="ARBA" id="ARBA00023125"/>
    </source>
</evidence>
<dbReference type="PANTHER" id="PTHR30146:SF153">
    <property type="entry name" value="LACTOSE OPERON REPRESSOR"/>
    <property type="match status" value="1"/>
</dbReference>
<dbReference type="EMBL" id="BJUB01000003">
    <property type="protein sequence ID" value="GEK20826.1"/>
    <property type="molecule type" value="Genomic_DNA"/>
</dbReference>
<dbReference type="CDD" id="cd06267">
    <property type="entry name" value="PBP1_LacI_sugar_binding-like"/>
    <property type="match status" value="1"/>
</dbReference>
<dbReference type="Pfam" id="PF00356">
    <property type="entry name" value="LacI"/>
    <property type="match status" value="1"/>
</dbReference>
<evidence type="ECO:0000313" key="5">
    <source>
        <dbReference type="EMBL" id="GEK20826.1"/>
    </source>
</evidence>
<comment type="caution">
    <text evidence="5">The sequence shown here is derived from an EMBL/GenBank/DDBJ whole genome shotgun (WGS) entry which is preliminary data.</text>
</comment>
<dbReference type="OrthoDB" id="3563699at2"/>
<keyword evidence="3" id="KW-0804">Transcription</keyword>
<dbReference type="InterPro" id="IPR000843">
    <property type="entry name" value="HTH_LacI"/>
</dbReference>
<keyword evidence="2" id="KW-0238">DNA-binding</keyword>
<dbReference type="SUPFAM" id="SSF47413">
    <property type="entry name" value="lambda repressor-like DNA-binding domains"/>
    <property type="match status" value="1"/>
</dbReference>
<accession>A0A510V208</accession>
<keyword evidence="1" id="KW-0805">Transcription regulation</keyword>
<dbReference type="SUPFAM" id="SSF53822">
    <property type="entry name" value="Periplasmic binding protein-like I"/>
    <property type="match status" value="1"/>
</dbReference>
<reference evidence="5 6" key="1">
    <citation type="submission" date="2019-07" db="EMBL/GenBank/DDBJ databases">
        <title>Whole genome shotgun sequence of Cellulomonas xylanilytica NBRC 101102.</title>
        <authorList>
            <person name="Hosoyama A."/>
            <person name="Uohara A."/>
            <person name="Ohji S."/>
            <person name="Ichikawa N."/>
        </authorList>
    </citation>
    <scope>NUCLEOTIDE SEQUENCE [LARGE SCALE GENOMIC DNA]</scope>
    <source>
        <strain evidence="5 6">NBRC 101102</strain>
    </source>
</reference>
<evidence type="ECO:0000259" key="4">
    <source>
        <dbReference type="PROSITE" id="PS50932"/>
    </source>
</evidence>
<dbReference type="SMART" id="SM00354">
    <property type="entry name" value="HTH_LACI"/>
    <property type="match status" value="1"/>
</dbReference>
<protein>
    <submittedName>
        <fullName evidence="5">LacI family transcriptional regulator</fullName>
    </submittedName>
</protein>
<gene>
    <name evidence="5" type="ORF">CXY01_13460</name>
</gene>
<dbReference type="PANTHER" id="PTHR30146">
    <property type="entry name" value="LACI-RELATED TRANSCRIPTIONAL REPRESSOR"/>
    <property type="match status" value="1"/>
</dbReference>
<dbReference type="InterPro" id="IPR028082">
    <property type="entry name" value="Peripla_BP_I"/>
</dbReference>
<dbReference type="GO" id="GO:0000976">
    <property type="term" value="F:transcription cis-regulatory region binding"/>
    <property type="evidence" value="ECO:0007669"/>
    <property type="project" value="TreeGrafter"/>
</dbReference>
<name>A0A510V208_9CELL</name>
<keyword evidence="6" id="KW-1185">Reference proteome</keyword>
<dbReference type="InterPro" id="IPR046335">
    <property type="entry name" value="LacI/GalR-like_sensor"/>
</dbReference>
<dbReference type="Gene3D" id="3.40.50.2300">
    <property type="match status" value="2"/>
</dbReference>
<organism evidence="5 6">
    <name type="scientific">Cellulomonas xylanilytica</name>
    <dbReference type="NCBI Taxonomy" id="233583"/>
    <lineage>
        <taxon>Bacteria</taxon>
        <taxon>Bacillati</taxon>
        <taxon>Actinomycetota</taxon>
        <taxon>Actinomycetes</taxon>
        <taxon>Micrococcales</taxon>
        <taxon>Cellulomonadaceae</taxon>
        <taxon>Cellulomonas</taxon>
    </lineage>
</organism>
<dbReference type="PRINTS" id="PR00036">
    <property type="entry name" value="HTHLACI"/>
</dbReference>
<sequence>MVTMSDVAREAGVSVMTVSNVLNERLPVGAPTRARVLAAVESLGYEVNLTARHLRAGRTDTVALIVPSFHDYFGEVADEIAPLVEAHGRHLVLERTSASPEHELEAVSVARLQLYDGVLLSVAGMDPEQLGRVRTSKPIVLLGERDVPPHFDHVRLANEEGARLATAHMIERGSRRILALGCTLDRAHMMTSDRRAGWESAHREAGLPVDERYVVPIATYSSHTARTTLLDVIDSGLPFDGIFAATDVIALGAVAALADRGLRVPDDVQLAGFDNLEVSSFVPPGITSVDPNHRGVAQHAVGLLHRRMAGAVGPAEHVVAPVSLVVRGSTRGGR</sequence>
<dbReference type="GO" id="GO:0003700">
    <property type="term" value="F:DNA-binding transcription factor activity"/>
    <property type="evidence" value="ECO:0007669"/>
    <property type="project" value="TreeGrafter"/>
</dbReference>
<dbReference type="Pfam" id="PF13377">
    <property type="entry name" value="Peripla_BP_3"/>
    <property type="match status" value="1"/>
</dbReference>
<evidence type="ECO:0000313" key="6">
    <source>
        <dbReference type="Proteomes" id="UP000321118"/>
    </source>
</evidence>
<evidence type="ECO:0000256" key="1">
    <source>
        <dbReference type="ARBA" id="ARBA00023015"/>
    </source>
</evidence>
<dbReference type="PROSITE" id="PS00356">
    <property type="entry name" value="HTH_LACI_1"/>
    <property type="match status" value="1"/>
</dbReference>